<feature type="region of interest" description="Disordered" evidence="1">
    <location>
        <begin position="226"/>
        <end position="257"/>
    </location>
</feature>
<feature type="compositionally biased region" description="Polar residues" evidence="1">
    <location>
        <begin position="55"/>
        <end position="66"/>
    </location>
</feature>
<organism evidence="2 3">
    <name type="scientific">Nocardioides mesophilus</name>
    <dbReference type="NCBI Taxonomy" id="433659"/>
    <lineage>
        <taxon>Bacteria</taxon>
        <taxon>Bacillati</taxon>
        <taxon>Actinomycetota</taxon>
        <taxon>Actinomycetes</taxon>
        <taxon>Propionibacteriales</taxon>
        <taxon>Nocardioidaceae</taxon>
        <taxon>Nocardioides</taxon>
    </lineage>
</organism>
<evidence type="ECO:0008006" key="4">
    <source>
        <dbReference type="Google" id="ProtNLM"/>
    </source>
</evidence>
<feature type="compositionally biased region" description="Low complexity" evidence="1">
    <location>
        <begin position="244"/>
        <end position="257"/>
    </location>
</feature>
<accession>A0A7G9R6K6</accession>
<dbReference type="Proteomes" id="UP000515947">
    <property type="component" value="Chromosome"/>
</dbReference>
<dbReference type="AlphaFoldDB" id="A0A7G9R6K6"/>
<evidence type="ECO:0000256" key="1">
    <source>
        <dbReference type="SAM" id="MobiDB-lite"/>
    </source>
</evidence>
<evidence type="ECO:0000313" key="3">
    <source>
        <dbReference type="Proteomes" id="UP000515947"/>
    </source>
</evidence>
<name>A0A7G9R6K6_9ACTN</name>
<evidence type="ECO:0000313" key="2">
    <source>
        <dbReference type="EMBL" id="QNN51231.1"/>
    </source>
</evidence>
<dbReference type="RefSeq" id="WP_187577072.1">
    <property type="nucleotide sequence ID" value="NZ_CP060713.1"/>
</dbReference>
<proteinExistence type="predicted"/>
<protein>
    <recommendedName>
        <fullName evidence="4">DUF4232 domain-containing protein</fullName>
    </recommendedName>
</protein>
<sequence length="257" mass="27119">MSAMAPRGPLPTRVYWVRRLLVLGVALAMVFGLAQLLGAGRGQEPERAQVIVGLPSQSSGTPQATPTAAPGHRKKGAKAKAGSPKPTPLAEPSGPCERSDIVATPDVVGTPYAGRPVRFRVALTTRSTPACTWTASATSMVVKVTSGDDRIWSSQDCPEAVPSKPVVVRQEVPAKVTVVWRGQRSDDTCSRQPAWAQPGWYHVEAAAFGGDPTDLQFKLELPVARTVTASPKPEKPQPEDTTLASTEPAPEASASVD</sequence>
<keyword evidence="3" id="KW-1185">Reference proteome</keyword>
<dbReference type="EMBL" id="CP060713">
    <property type="protein sequence ID" value="QNN51231.1"/>
    <property type="molecule type" value="Genomic_DNA"/>
</dbReference>
<feature type="region of interest" description="Disordered" evidence="1">
    <location>
        <begin position="53"/>
        <end position="101"/>
    </location>
</feature>
<dbReference type="KEGG" id="nmes:H9L09_11325"/>
<reference evidence="2 3" key="1">
    <citation type="submission" date="2020-08" db="EMBL/GenBank/DDBJ databases">
        <title>Genome sequence of Nocardioides mesophilus KACC 16243T.</title>
        <authorList>
            <person name="Hyun D.-W."/>
            <person name="Bae J.-W."/>
        </authorList>
    </citation>
    <scope>NUCLEOTIDE SEQUENCE [LARGE SCALE GENOMIC DNA]</scope>
    <source>
        <strain evidence="2 3">KACC 16243</strain>
    </source>
</reference>
<gene>
    <name evidence="2" type="ORF">H9L09_11325</name>
</gene>